<proteinExistence type="predicted"/>
<gene>
    <name evidence="1" type="ORF">J2S25_000078</name>
</gene>
<evidence type="ECO:0000313" key="1">
    <source>
        <dbReference type="EMBL" id="MDQ0411900.1"/>
    </source>
</evidence>
<keyword evidence="2" id="KW-1185">Reference proteome</keyword>
<comment type="caution">
    <text evidence="1">The sequence shown here is derived from an EMBL/GenBank/DDBJ whole genome shotgun (WGS) entry which is preliminary data.</text>
</comment>
<evidence type="ECO:0000313" key="2">
    <source>
        <dbReference type="Proteomes" id="UP001242313"/>
    </source>
</evidence>
<dbReference type="InterPro" id="IPR025432">
    <property type="entry name" value="YhfH-like"/>
</dbReference>
<accession>A0ABU0FQ00</accession>
<reference evidence="1 2" key="1">
    <citation type="submission" date="2023-07" db="EMBL/GenBank/DDBJ databases">
        <title>Genomic Encyclopedia of Type Strains, Phase IV (KMG-IV): sequencing the most valuable type-strain genomes for metagenomic binning, comparative biology and taxonomic classification.</title>
        <authorList>
            <person name="Goeker M."/>
        </authorList>
    </citation>
    <scope>NUCLEOTIDE SEQUENCE [LARGE SCALE GENOMIC DNA]</scope>
    <source>
        <strain evidence="1 2">DSM 19598</strain>
    </source>
</reference>
<protein>
    <submittedName>
        <fullName evidence="1">NADH pyrophosphatase NudC (Nudix superfamily)</fullName>
    </submittedName>
</protein>
<dbReference type="RefSeq" id="WP_307190946.1">
    <property type="nucleotide sequence ID" value="NZ_JAUSUN010000001.1"/>
</dbReference>
<name>A0ABU0FQ00_9BACI</name>
<organism evidence="1 2">
    <name type="scientific">Mesobacillus stamsii</name>
    <dbReference type="NCBI Taxonomy" id="225347"/>
    <lineage>
        <taxon>Bacteria</taxon>
        <taxon>Bacillati</taxon>
        <taxon>Bacillota</taxon>
        <taxon>Bacilli</taxon>
        <taxon>Bacillales</taxon>
        <taxon>Bacillaceae</taxon>
        <taxon>Mesobacillus</taxon>
    </lineage>
</organism>
<dbReference type="Pfam" id="PF14149">
    <property type="entry name" value="YhfH"/>
    <property type="match status" value="1"/>
</dbReference>
<sequence>MMSPVDFFRHLKVCPECGESMNEQVESYMMECDRCLSKKEE</sequence>
<dbReference type="Proteomes" id="UP001242313">
    <property type="component" value="Unassembled WGS sequence"/>
</dbReference>
<dbReference type="EMBL" id="JAUSUN010000001">
    <property type="protein sequence ID" value="MDQ0411900.1"/>
    <property type="molecule type" value="Genomic_DNA"/>
</dbReference>